<evidence type="ECO:0000313" key="1">
    <source>
        <dbReference type="EMBL" id="MDD2176852.1"/>
    </source>
</evidence>
<reference evidence="1" key="1">
    <citation type="submission" date="2022-10" db="EMBL/GenBank/DDBJ databases">
        <title>Description of microaerobic benzene degrading bacteria.</title>
        <authorList>
            <person name="Bedics A."/>
            <person name="Tancsics A."/>
            <person name="Banerjee S."/>
        </authorList>
    </citation>
    <scope>NUCLEOTIDE SEQUENCE</scope>
    <source>
        <strain evidence="1">D2M1</strain>
    </source>
</reference>
<dbReference type="EMBL" id="JAPCKI010000002">
    <property type="protein sequence ID" value="MDD2176852.1"/>
    <property type="molecule type" value="Genomic_DNA"/>
</dbReference>
<dbReference type="RefSeq" id="WP_274107843.1">
    <property type="nucleotide sequence ID" value="NZ_JAPCKI010000002.1"/>
</dbReference>
<proteinExistence type="predicted"/>
<accession>A0ABT5RT20</accession>
<keyword evidence="2" id="KW-1185">Reference proteome</keyword>
<protein>
    <submittedName>
        <fullName evidence="1">Uncharacterized protein</fullName>
    </submittedName>
</protein>
<comment type="caution">
    <text evidence="1">The sequence shown here is derived from an EMBL/GenBank/DDBJ whole genome shotgun (WGS) entry which is preliminary data.</text>
</comment>
<gene>
    <name evidence="1" type="ORF">OIN59_05350</name>
</gene>
<organism evidence="1 2">
    <name type="scientific">Acidovorax benzenivorans</name>
    <dbReference type="NCBI Taxonomy" id="2987520"/>
    <lineage>
        <taxon>Bacteria</taxon>
        <taxon>Pseudomonadati</taxon>
        <taxon>Pseudomonadota</taxon>
        <taxon>Betaproteobacteria</taxon>
        <taxon>Burkholderiales</taxon>
        <taxon>Comamonadaceae</taxon>
        <taxon>Acidovorax</taxon>
    </lineage>
</organism>
<evidence type="ECO:0000313" key="2">
    <source>
        <dbReference type="Proteomes" id="UP001148932"/>
    </source>
</evidence>
<name>A0ABT5RT20_9BURK</name>
<dbReference type="Proteomes" id="UP001148932">
    <property type="component" value="Unassembled WGS sequence"/>
</dbReference>
<sequence length="264" mass="29972">MKKQQTPLDAAVEAVYLAFAHYRAPEGLLDVCTGCCMDAEVEREMHRLPLRQLTQEHFYQYNDSAKSEVQPADEIKYYLPRMLELLAQGARLHHSTEIYLDRMGRCKADAYSSDERDALLSYARAFFAQGLAQWEPDQKGLFQAEHAFSILLMWDYAGVPIQPLLDDWLADDREAATLNFVDSYYWEYWMDGGTITNAFAEAPFQAAMQAWLNDPGTKAAWAHKLLKLIEKGPPSDGRPACSKCGKTHYPLTERITTVFDAVAS</sequence>